<dbReference type="InterPro" id="IPR023801">
    <property type="entry name" value="His_deacetylse_dom"/>
</dbReference>
<organism evidence="4 5">
    <name type="scientific">Dyadobacter soli</name>
    <dbReference type="NCBI Taxonomy" id="659014"/>
    <lineage>
        <taxon>Bacteria</taxon>
        <taxon>Pseudomonadati</taxon>
        <taxon>Bacteroidota</taxon>
        <taxon>Cytophagia</taxon>
        <taxon>Cytophagales</taxon>
        <taxon>Spirosomataceae</taxon>
        <taxon>Dyadobacter</taxon>
    </lineage>
</organism>
<feature type="domain" description="Histone deacetylase" evidence="3">
    <location>
        <begin position="42"/>
        <end position="308"/>
    </location>
</feature>
<keyword evidence="5" id="KW-1185">Reference proteome</keyword>
<dbReference type="Proteomes" id="UP000198748">
    <property type="component" value="Unassembled WGS sequence"/>
</dbReference>
<protein>
    <submittedName>
        <fullName evidence="4">Acetoin utilization deacetylase AcuC</fullName>
    </submittedName>
</protein>
<evidence type="ECO:0000313" key="5">
    <source>
        <dbReference type="Proteomes" id="UP000198748"/>
    </source>
</evidence>
<gene>
    <name evidence="4" type="ORF">SAMN04487996_11358</name>
</gene>
<dbReference type="PRINTS" id="PR01270">
    <property type="entry name" value="HDASUPER"/>
</dbReference>
<sequence length="324" mass="36071">MKAAFFGGSLSFLQLCAVALSICMFPIAFHPVFKYPVPEGHRFPMDKYELLPLQLLREGIAEESDFFSPEPIDMPPVYAVHERAYADRFMAGTLSRQEIRRIGFEQTPLLVERELRIARGTVDGALKAFETGIAFNIAGGTHHASRDAGEGFCMINDHAVAAQYLVDHGKASQVLIVDLDVHQGNGTADIFTGEPRVFTFSMHAKNNYPFRKKQSDLDVELADRTDDSTYLKLLADTLPGLIDRVKPDFIFYQAGVDILATDKLGRLSCTISGCRQRDEMVFQTAKEHGIPVQCSMGGGYSPHIKTIIDAHANTYRVARQVFCF</sequence>
<dbReference type="InterPro" id="IPR044150">
    <property type="entry name" value="HDAC_classIV"/>
</dbReference>
<dbReference type="InterPro" id="IPR000286">
    <property type="entry name" value="HDACs"/>
</dbReference>
<dbReference type="CDD" id="cd09993">
    <property type="entry name" value="HDAC_classIV"/>
    <property type="match status" value="1"/>
</dbReference>
<comment type="similarity">
    <text evidence="1">Belongs to the histone deacetylase family.</text>
</comment>
<dbReference type="Pfam" id="PF00850">
    <property type="entry name" value="Hist_deacetyl"/>
    <property type="match status" value="1"/>
</dbReference>
<dbReference type="AlphaFoldDB" id="A0A1G7PLW3"/>
<dbReference type="PANTHER" id="PTHR10625">
    <property type="entry name" value="HISTONE DEACETYLASE HDAC1-RELATED"/>
    <property type="match status" value="1"/>
</dbReference>
<evidence type="ECO:0000259" key="3">
    <source>
        <dbReference type="Pfam" id="PF00850"/>
    </source>
</evidence>
<dbReference type="SUPFAM" id="SSF52768">
    <property type="entry name" value="Arginase/deacetylase"/>
    <property type="match status" value="1"/>
</dbReference>
<accession>A0A1G7PLW3</accession>
<reference evidence="5" key="1">
    <citation type="submission" date="2016-10" db="EMBL/GenBank/DDBJ databases">
        <authorList>
            <person name="Varghese N."/>
            <person name="Submissions S."/>
        </authorList>
    </citation>
    <scope>NUCLEOTIDE SEQUENCE [LARGE SCALE GENOMIC DNA]</scope>
    <source>
        <strain evidence="5">DSM 25329</strain>
    </source>
</reference>
<dbReference type="InterPro" id="IPR023696">
    <property type="entry name" value="Ureohydrolase_dom_sf"/>
</dbReference>
<dbReference type="STRING" id="659014.SAMN04487996_11358"/>
<dbReference type="GO" id="GO:0040029">
    <property type="term" value="P:epigenetic regulation of gene expression"/>
    <property type="evidence" value="ECO:0007669"/>
    <property type="project" value="TreeGrafter"/>
</dbReference>
<evidence type="ECO:0000313" key="4">
    <source>
        <dbReference type="EMBL" id="SDF87251.1"/>
    </source>
</evidence>
<dbReference type="PANTHER" id="PTHR10625:SF19">
    <property type="entry name" value="HISTONE DEACETYLASE 12"/>
    <property type="match status" value="1"/>
</dbReference>
<dbReference type="InterPro" id="IPR037138">
    <property type="entry name" value="His_deacetylse_dom_sf"/>
</dbReference>
<evidence type="ECO:0000256" key="2">
    <source>
        <dbReference type="ARBA" id="ARBA00022801"/>
    </source>
</evidence>
<keyword evidence="2" id="KW-0378">Hydrolase</keyword>
<proteinExistence type="inferred from homology"/>
<dbReference type="EMBL" id="FNAN01000013">
    <property type="protein sequence ID" value="SDF87251.1"/>
    <property type="molecule type" value="Genomic_DNA"/>
</dbReference>
<dbReference type="GO" id="GO:0004407">
    <property type="term" value="F:histone deacetylase activity"/>
    <property type="evidence" value="ECO:0007669"/>
    <property type="project" value="InterPro"/>
</dbReference>
<name>A0A1G7PLW3_9BACT</name>
<dbReference type="Gene3D" id="3.40.800.20">
    <property type="entry name" value="Histone deacetylase domain"/>
    <property type="match status" value="1"/>
</dbReference>
<evidence type="ECO:0000256" key="1">
    <source>
        <dbReference type="ARBA" id="ARBA00005947"/>
    </source>
</evidence>
<dbReference type="GO" id="GO:0016787">
    <property type="term" value="F:hydrolase activity"/>
    <property type="evidence" value="ECO:0007669"/>
    <property type="project" value="UniProtKB-KW"/>
</dbReference>